<evidence type="ECO:0000313" key="2">
    <source>
        <dbReference type="EMBL" id="MBS7810555.1"/>
    </source>
</evidence>
<organism evidence="2 3">
    <name type="scientific">Roseococcus pinisoli</name>
    <dbReference type="NCBI Taxonomy" id="2835040"/>
    <lineage>
        <taxon>Bacteria</taxon>
        <taxon>Pseudomonadati</taxon>
        <taxon>Pseudomonadota</taxon>
        <taxon>Alphaproteobacteria</taxon>
        <taxon>Acetobacterales</taxon>
        <taxon>Roseomonadaceae</taxon>
        <taxon>Roseococcus</taxon>
    </lineage>
</organism>
<feature type="compositionally biased region" description="Low complexity" evidence="1">
    <location>
        <begin position="71"/>
        <end position="82"/>
    </location>
</feature>
<comment type="caution">
    <text evidence="2">The sequence shown here is derived from an EMBL/GenBank/DDBJ whole genome shotgun (WGS) entry which is preliminary data.</text>
</comment>
<evidence type="ECO:0000313" key="3">
    <source>
        <dbReference type="Proteomes" id="UP000766336"/>
    </source>
</evidence>
<reference evidence="2 3" key="1">
    <citation type="submission" date="2021-05" db="EMBL/GenBank/DDBJ databases">
        <title>Roseococcus sp. XZZS9, whole genome shotgun sequencing project.</title>
        <authorList>
            <person name="Zhao G."/>
            <person name="Shen L."/>
        </authorList>
    </citation>
    <scope>NUCLEOTIDE SEQUENCE [LARGE SCALE GENOMIC DNA]</scope>
    <source>
        <strain evidence="2 3">XZZS9</strain>
    </source>
</reference>
<evidence type="ECO:0000256" key="1">
    <source>
        <dbReference type="SAM" id="MobiDB-lite"/>
    </source>
</evidence>
<sequence length="91" mass="9791">MTQLLREAGEALYGGQWQSPLARDLGVTDRTMRRWVAGDSPVPDGAYGDLMRLTQQRALLLDDLTDKLRIAASPGGAPSRAATHPSDAEAD</sequence>
<accession>A0ABS5QA09</accession>
<feature type="region of interest" description="Disordered" evidence="1">
    <location>
        <begin position="71"/>
        <end position="91"/>
    </location>
</feature>
<dbReference type="EMBL" id="JAHCDA010000001">
    <property type="protein sequence ID" value="MBS7810555.1"/>
    <property type="molecule type" value="Genomic_DNA"/>
</dbReference>
<evidence type="ECO:0008006" key="4">
    <source>
        <dbReference type="Google" id="ProtNLM"/>
    </source>
</evidence>
<dbReference type="Proteomes" id="UP000766336">
    <property type="component" value="Unassembled WGS sequence"/>
</dbReference>
<keyword evidence="3" id="KW-1185">Reference proteome</keyword>
<gene>
    <name evidence="2" type="ORF">KHU32_06375</name>
</gene>
<name>A0ABS5QA09_9PROT</name>
<dbReference type="RefSeq" id="WP_213669168.1">
    <property type="nucleotide sequence ID" value="NZ_JAHCDA010000001.1"/>
</dbReference>
<protein>
    <recommendedName>
        <fullName evidence="4">Transcriptional regulator</fullName>
    </recommendedName>
</protein>
<proteinExistence type="predicted"/>